<evidence type="ECO:0000256" key="2">
    <source>
        <dbReference type="SAM" id="SignalP"/>
    </source>
</evidence>
<dbReference type="RefSeq" id="WP_069588467.1">
    <property type="nucleotide sequence ID" value="NZ_CP050266.1"/>
</dbReference>
<gene>
    <name evidence="4" type="primary">btuF</name>
    <name evidence="4" type="ORF">HBA18_02690</name>
</gene>
<dbReference type="NCBIfam" id="NF002894">
    <property type="entry name" value="PRK03379.1"/>
    <property type="match status" value="1"/>
</dbReference>
<dbReference type="PANTHER" id="PTHR30535:SF34">
    <property type="entry name" value="MOLYBDATE-BINDING PROTEIN MOLA"/>
    <property type="match status" value="1"/>
</dbReference>
<dbReference type="PROSITE" id="PS50983">
    <property type="entry name" value="FE_B12_PBP"/>
    <property type="match status" value="1"/>
</dbReference>
<proteinExistence type="predicted"/>
<feature type="signal peptide" evidence="2">
    <location>
        <begin position="1"/>
        <end position="24"/>
    </location>
</feature>
<dbReference type="Gene3D" id="3.40.50.1980">
    <property type="entry name" value="Nitrogenase molybdenum iron protein domain"/>
    <property type="match status" value="2"/>
</dbReference>
<protein>
    <submittedName>
        <fullName evidence="4">Vitamin B12 ABC transporter substrate-binding protein BtuF</fullName>
    </submittedName>
</protein>
<dbReference type="InterPro" id="IPR002491">
    <property type="entry name" value="ABC_transptr_periplasmic_BD"/>
</dbReference>
<reference evidence="4 5" key="1">
    <citation type="submission" date="2020-03" db="EMBL/GenBank/DDBJ databases">
        <title>Genome mining reveals the biosynthetic pathways of PHA and ectoines of the halophilic strain Salinivibrio costicola M318 isolated from fermented shrimp paste.</title>
        <authorList>
            <person name="Doan T.V."/>
            <person name="Tran L.T."/>
            <person name="Trieu T.A."/>
            <person name="Nguyen Q.V."/>
            <person name="Quach T.N."/>
            <person name="Phi T.Q."/>
            <person name="Kumar S."/>
        </authorList>
    </citation>
    <scope>NUCLEOTIDE SEQUENCE [LARGE SCALE GENOMIC DNA]</scope>
    <source>
        <strain evidence="4 5">M318</strain>
    </source>
</reference>
<organism evidence="4 5">
    <name type="scientific">Salinivibrio costicola</name>
    <name type="common">Vibrio costicola</name>
    <dbReference type="NCBI Taxonomy" id="51367"/>
    <lineage>
        <taxon>Bacteria</taxon>
        <taxon>Pseudomonadati</taxon>
        <taxon>Pseudomonadota</taxon>
        <taxon>Gammaproteobacteria</taxon>
        <taxon>Vibrionales</taxon>
        <taxon>Vibrionaceae</taxon>
        <taxon>Salinivibrio</taxon>
    </lineage>
</organism>
<feature type="chain" id="PRO_5047270102" evidence="2">
    <location>
        <begin position="25"/>
        <end position="278"/>
    </location>
</feature>
<dbReference type="InterPro" id="IPR050902">
    <property type="entry name" value="ABC_Transporter_SBP"/>
</dbReference>
<evidence type="ECO:0000256" key="1">
    <source>
        <dbReference type="ARBA" id="ARBA00022729"/>
    </source>
</evidence>
<dbReference type="InterPro" id="IPR054828">
    <property type="entry name" value="Vit_B12_bind_prot"/>
</dbReference>
<feature type="domain" description="Fe/B12 periplasmic-binding" evidence="3">
    <location>
        <begin position="30"/>
        <end position="278"/>
    </location>
</feature>
<name>A0ABX6K372_SALCS</name>
<sequence>MLGLSPRGVGLLVAAFLFTTAAYAHPAPPRVISLAPHATELAYAAGLGEQLVAASAYSDYPDEAKTLERVSNYRGIKLERIVALKPDLILAWRGGNPPKPLETLAQLGIEIRYLDVEKLDDISGFIRELGRYGRHPEIAQKNAAAFDQKLRALRTRYQDATSVPYFYLLSGAPLMTASDHAWPSQLFRLCGGANIFADSPAAYPQVNMEQVITRKPHTVFYTGGELPASWQSMKDLLPSLAQHYAFQLNPDWLTRATPRALQAATQICEALDTVRRAT</sequence>
<evidence type="ECO:0000313" key="4">
    <source>
        <dbReference type="EMBL" id="QIR05379.1"/>
    </source>
</evidence>
<dbReference type="Proteomes" id="UP000501408">
    <property type="component" value="Chromosome 1"/>
</dbReference>
<dbReference type="SUPFAM" id="SSF53807">
    <property type="entry name" value="Helical backbone' metal receptor"/>
    <property type="match status" value="1"/>
</dbReference>
<evidence type="ECO:0000259" key="3">
    <source>
        <dbReference type="PROSITE" id="PS50983"/>
    </source>
</evidence>
<dbReference type="Pfam" id="PF01497">
    <property type="entry name" value="Peripla_BP_2"/>
    <property type="match status" value="1"/>
</dbReference>
<dbReference type="CDD" id="cd01144">
    <property type="entry name" value="BtuF"/>
    <property type="match status" value="1"/>
</dbReference>
<keyword evidence="5" id="KW-1185">Reference proteome</keyword>
<dbReference type="NCBIfam" id="NF038402">
    <property type="entry name" value="TroA_like"/>
    <property type="match status" value="1"/>
</dbReference>
<dbReference type="PANTHER" id="PTHR30535">
    <property type="entry name" value="VITAMIN B12-BINDING PROTEIN"/>
    <property type="match status" value="1"/>
</dbReference>
<keyword evidence="1 2" id="KW-0732">Signal</keyword>
<evidence type="ECO:0000313" key="5">
    <source>
        <dbReference type="Proteomes" id="UP000501408"/>
    </source>
</evidence>
<accession>A0ABX6K372</accession>
<dbReference type="EMBL" id="CP050266">
    <property type="protein sequence ID" value="QIR05379.1"/>
    <property type="molecule type" value="Genomic_DNA"/>
</dbReference>